<dbReference type="PANTHER" id="PTHR21248">
    <property type="entry name" value="CARDIOLIPIN SYNTHASE"/>
    <property type="match status" value="1"/>
</dbReference>
<accession>A0A108U7J4</accession>
<dbReference type="CDD" id="cd09159">
    <property type="entry name" value="PLDc_ybhO_like_2"/>
    <property type="match status" value="1"/>
</dbReference>
<dbReference type="Pfam" id="PF13091">
    <property type="entry name" value="PLDc_2"/>
    <property type="match status" value="2"/>
</dbReference>
<evidence type="ECO:0000313" key="2">
    <source>
        <dbReference type="EMBL" id="KWS03999.1"/>
    </source>
</evidence>
<dbReference type="InterPro" id="IPR025202">
    <property type="entry name" value="PLD-like_dom"/>
</dbReference>
<dbReference type="GO" id="GO:0016020">
    <property type="term" value="C:membrane"/>
    <property type="evidence" value="ECO:0007669"/>
    <property type="project" value="TreeGrafter"/>
</dbReference>
<dbReference type="Proteomes" id="UP000023435">
    <property type="component" value="Unassembled WGS sequence"/>
</dbReference>
<dbReference type="PROSITE" id="PS50035">
    <property type="entry name" value="PLD"/>
    <property type="match status" value="2"/>
</dbReference>
<feature type="domain" description="PLD phosphodiesterase" evidence="1">
    <location>
        <begin position="343"/>
        <end position="370"/>
    </location>
</feature>
<dbReference type="Gene3D" id="3.30.870.10">
    <property type="entry name" value="Endonuclease Chain A"/>
    <property type="match status" value="2"/>
</dbReference>
<dbReference type="EC" id="2.7.8.-" evidence="2"/>
<dbReference type="SUPFAM" id="SSF56024">
    <property type="entry name" value="Phospholipase D/nuclease"/>
    <property type="match status" value="2"/>
</dbReference>
<dbReference type="SMART" id="SM00155">
    <property type="entry name" value="PLDc"/>
    <property type="match status" value="2"/>
</dbReference>
<gene>
    <name evidence="2" type="ORF">AZ78_1548</name>
</gene>
<feature type="domain" description="PLD phosphodiesterase" evidence="1">
    <location>
        <begin position="166"/>
        <end position="193"/>
    </location>
</feature>
<keyword evidence="3" id="KW-1185">Reference proteome</keyword>
<organism evidence="2 3">
    <name type="scientific">Lysobacter capsici AZ78</name>
    <dbReference type="NCBI Taxonomy" id="1444315"/>
    <lineage>
        <taxon>Bacteria</taxon>
        <taxon>Pseudomonadati</taxon>
        <taxon>Pseudomonadota</taxon>
        <taxon>Gammaproteobacteria</taxon>
        <taxon>Lysobacterales</taxon>
        <taxon>Lysobacteraceae</taxon>
        <taxon>Lysobacter</taxon>
    </lineage>
</organism>
<comment type="caution">
    <text evidence="2">The sequence shown here is derived from an EMBL/GenBank/DDBJ whole genome shotgun (WGS) entry which is preliminary data.</text>
</comment>
<dbReference type="PANTHER" id="PTHR21248:SF22">
    <property type="entry name" value="PHOSPHOLIPASE D"/>
    <property type="match status" value="1"/>
</dbReference>
<dbReference type="AlphaFoldDB" id="A0A108U7J4"/>
<dbReference type="EMBL" id="JAJA02000001">
    <property type="protein sequence ID" value="KWS03999.1"/>
    <property type="molecule type" value="Genomic_DNA"/>
</dbReference>
<protein>
    <submittedName>
        <fullName evidence="2">Cardiolipin synthetase</fullName>
        <ecNumber evidence="2">2.7.8.-</ecNumber>
    </submittedName>
</protein>
<reference evidence="2 3" key="1">
    <citation type="journal article" date="2014" name="Genome Announc.">
        <title>Draft Genome Sequence of Lysobacter capsici AZ78, a Bacterium Antagonistic to Plant-Pathogenic Oomycetes.</title>
        <authorList>
            <person name="Puopolo G."/>
            <person name="Sonego P."/>
            <person name="Engelen K."/>
            <person name="Pertot I."/>
        </authorList>
    </citation>
    <scope>NUCLEOTIDE SEQUENCE [LARGE SCALE GENOMIC DNA]</scope>
    <source>
        <strain evidence="2 3">AZ78</strain>
    </source>
</reference>
<dbReference type="InterPro" id="IPR001736">
    <property type="entry name" value="PLipase_D/transphosphatidylase"/>
</dbReference>
<dbReference type="GO" id="GO:0008808">
    <property type="term" value="F:cardiolipin synthase activity"/>
    <property type="evidence" value="ECO:0007669"/>
    <property type="project" value="TreeGrafter"/>
</dbReference>
<proteinExistence type="predicted"/>
<evidence type="ECO:0000259" key="1">
    <source>
        <dbReference type="PROSITE" id="PS50035"/>
    </source>
</evidence>
<keyword evidence="2" id="KW-0808">Transferase</keyword>
<dbReference type="CDD" id="cd09110">
    <property type="entry name" value="PLDc_CLS_1"/>
    <property type="match status" value="1"/>
</dbReference>
<evidence type="ECO:0000313" key="3">
    <source>
        <dbReference type="Proteomes" id="UP000023435"/>
    </source>
</evidence>
<name>A0A108U7J4_9GAMM</name>
<sequence>MAPHRNGRPMLATILLTALLTLAVVIVVANVTGPEKKVQQLVQHRFDVTDPQFRREMGVMLGPPVLTGNRVRHLRNGEEIFPAMIAAIAAARRSIAFETYIYWSGEVGQRFSDALSERARAGVQVHVTLDWVGSSKMDARLIDGMKQAGVQVERYRPLRWYNLDRINHRTHRKLLVIDGATAFTGGVGIADQWQGHAQDPGHWRDSHFLIEGPAAAQMQAAFGDNWVKMTGHVLHGPSYYPALSRHGDMDAQVFLSSPSGGSESMHLMYLMSIAAASRSIDLAAAYFVPDELTQRALLEARERGVRVRILVPGEHIDSDAVRLASKAQWGPLLRQGVELYEYRPTMMHVKLLIVDRHLVSVGSTNFDSRSFQLNDEASLNVYESGFADEMTRVFEDDLSQAKPYTYQAWTNRPWTEKAIERFVLPIKSQL</sequence>
<dbReference type="GO" id="GO:0032049">
    <property type="term" value="P:cardiolipin biosynthetic process"/>
    <property type="evidence" value="ECO:0007669"/>
    <property type="project" value="UniProtKB-ARBA"/>
</dbReference>